<evidence type="ECO:0000313" key="22">
    <source>
        <dbReference type="EnsemblMetazoa" id="XP_020899707.1"/>
    </source>
</evidence>
<evidence type="ECO:0000256" key="13">
    <source>
        <dbReference type="ARBA" id="ARBA00023303"/>
    </source>
</evidence>
<keyword evidence="8 19" id="KW-0472">Membrane</keyword>
<feature type="binding site" evidence="15">
    <location>
        <position position="539"/>
    </location>
    <ligand>
        <name>L-glutamate</name>
        <dbReference type="ChEBI" id="CHEBI:29985"/>
    </ligand>
</feature>
<evidence type="ECO:0000256" key="16">
    <source>
        <dbReference type="PIRSR" id="PIRSR601508-2"/>
    </source>
</evidence>
<proteinExistence type="predicted"/>
<feature type="binding site" evidence="15">
    <location>
        <position position="532"/>
    </location>
    <ligand>
        <name>L-glutamate</name>
        <dbReference type="ChEBI" id="CHEBI:29985"/>
    </ligand>
</feature>
<organism evidence="22 23">
    <name type="scientific">Exaiptasia diaphana</name>
    <name type="common">Tropical sea anemone</name>
    <name type="synonym">Aiptasia pulchella</name>
    <dbReference type="NCBI Taxonomy" id="2652724"/>
    <lineage>
        <taxon>Eukaryota</taxon>
        <taxon>Metazoa</taxon>
        <taxon>Cnidaria</taxon>
        <taxon>Anthozoa</taxon>
        <taxon>Hexacorallia</taxon>
        <taxon>Actiniaria</taxon>
        <taxon>Aiptasiidae</taxon>
        <taxon>Exaiptasia</taxon>
    </lineage>
</organism>
<evidence type="ECO:0000256" key="12">
    <source>
        <dbReference type="ARBA" id="ARBA00023286"/>
    </source>
</evidence>
<dbReference type="FunFam" id="3.40.190.10:FF:000024">
    <property type="entry name" value="Glutamate receptor, ionotropic, delta 1"/>
    <property type="match status" value="1"/>
</dbReference>
<evidence type="ECO:0000313" key="23">
    <source>
        <dbReference type="Proteomes" id="UP000887567"/>
    </source>
</evidence>
<keyword evidence="2" id="KW-0813">Transport</keyword>
<dbReference type="InterPro" id="IPR019594">
    <property type="entry name" value="Glu/Gly-bd"/>
</dbReference>
<dbReference type="AlphaFoldDB" id="A0A913X6L7"/>
<keyword evidence="6" id="KW-0770">Synapse</keyword>
<evidence type="ECO:0000256" key="7">
    <source>
        <dbReference type="ARBA" id="ARBA00023065"/>
    </source>
</evidence>
<dbReference type="InterPro" id="IPR015683">
    <property type="entry name" value="Ionotropic_Glu_rcpt"/>
</dbReference>
<evidence type="ECO:0000256" key="9">
    <source>
        <dbReference type="ARBA" id="ARBA00023170"/>
    </source>
</evidence>
<feature type="binding site" evidence="15">
    <location>
        <position position="534"/>
    </location>
    <ligand>
        <name>L-glutamate</name>
        <dbReference type="ChEBI" id="CHEBI:29985"/>
    </ligand>
</feature>
<reference evidence="22" key="1">
    <citation type="submission" date="2022-11" db="UniProtKB">
        <authorList>
            <consortium name="EnsemblMetazoa"/>
        </authorList>
    </citation>
    <scope>IDENTIFICATION</scope>
</reference>
<dbReference type="KEGG" id="epa:110238379"/>
<dbReference type="GO" id="GO:0038023">
    <property type="term" value="F:signaling receptor activity"/>
    <property type="evidence" value="ECO:0007669"/>
    <property type="project" value="InterPro"/>
</dbReference>
<keyword evidence="5 19" id="KW-1133">Transmembrane helix</keyword>
<feature type="transmembrane region" description="Helical" evidence="19">
    <location>
        <begin position="837"/>
        <end position="857"/>
    </location>
</feature>
<dbReference type="InterPro" id="IPR028082">
    <property type="entry name" value="Peripla_BP_I"/>
</dbReference>
<evidence type="ECO:0000256" key="10">
    <source>
        <dbReference type="ARBA" id="ARBA00023180"/>
    </source>
</evidence>
<evidence type="ECO:0000256" key="11">
    <source>
        <dbReference type="ARBA" id="ARBA00023257"/>
    </source>
</evidence>
<evidence type="ECO:0000256" key="1">
    <source>
        <dbReference type="ARBA" id="ARBA00004651"/>
    </source>
</evidence>
<accession>A0A913X6L7</accession>
<sequence>MGTGTLILQALILFGCFGGVLGTLNRINIVIGVLYRQDYEGLTQMLRILLKHDLTDIHSKILPPQYRLKPVYINVEGKPLLSKEVALTLEKAVCILDMYGNDPDAFALSEMLRLPLITMDSLNNDPPNRFVLSIRPQYPVIAQALFDIILYFKFADVAVLYDVRKTRLASYFYSLARSQDRFGVHLMPEMDLDDRSKTIDALKTLMRSYITNVVLICDHKDMANIMNEALAVGINSPDYRWIASDVEVAQGNKTYYPSILGMVGLSLHVTNKRVSTEYKKFDDLININGGIPVAPVVYAAINDSLYLITRAIKSLITSNRWDSLYPPPTKPYTNMVSCPMKDAKSFKSQNTAGIRLLETMQKIGDHDGLTGVINFDMSATNQRRLDILNIVEKNVEKVGTWNPSPQNDEESVTMKDVNPVQWVGDFADLVKCHNPGKPGKKFVRAKRVLRVTTVIEPPFVEWSNGTILTRPVANTSLQGFCLDLLNELSGMLNLDYQILLRTDNAYGKKVQGRWNGMIGDLVDKKADIALAPITIYATRESVIDFTKPFWDFSMSLIMQKETEEELDLFAFVKPFDGIVWILIIGVVLFVTIMMYIVDLFSPFGHRAEATDTGEGAGDEFNLFNSLWFATASMLQQGGDNTPKSPSGRILAAAFWFFILIIISTYTANLAAFFTIKHSKKTINSLDDLANQDKIKYGVLKGGAIDTFFEDSQLPLYRKMYSQMRQKNSYAPSTSTGVEWARKGGYAYLTEQPYLDYYNMRKPCNTTLLNNLISYKSYGFGLQRNSPYVNELSVAILKLRENGFIDSIKYKWWDERSQCVVEPKSATGQTASLGIQNMAGVFIILLGGVALSFFLIIIEIKCKRLVDLLTKTGQGKSRETIDRSQEMNSSESLKDPHVTGDQIPVRVVISQGPKELKPVVLQEHPAPPPAEDTSSWRAWFKGWYQ</sequence>
<dbReference type="GO" id="GO:0045211">
    <property type="term" value="C:postsynaptic membrane"/>
    <property type="evidence" value="ECO:0007669"/>
    <property type="project" value="UniProtKB-SubCell"/>
</dbReference>
<dbReference type="Pfam" id="PF00060">
    <property type="entry name" value="Lig_chan"/>
    <property type="match status" value="1"/>
</dbReference>
<evidence type="ECO:0000256" key="17">
    <source>
        <dbReference type="PIRSR" id="PIRSR601508-3"/>
    </source>
</evidence>
<dbReference type="InterPro" id="IPR001828">
    <property type="entry name" value="ANF_lig-bd_rcpt"/>
</dbReference>
<protein>
    <submittedName>
        <fullName evidence="22">Uncharacterized protein</fullName>
    </submittedName>
</protein>
<feature type="disulfide bond" evidence="17">
    <location>
        <begin position="763"/>
        <end position="818"/>
    </location>
</feature>
<keyword evidence="4 19" id="KW-0812">Transmembrane</keyword>
<dbReference type="PANTHER" id="PTHR18966">
    <property type="entry name" value="IONOTROPIC GLUTAMATE RECEPTOR"/>
    <property type="match status" value="1"/>
</dbReference>
<keyword evidence="17" id="KW-1015">Disulfide bond</keyword>
<dbReference type="SUPFAM" id="SSF81324">
    <property type="entry name" value="Voltage-gated potassium channels"/>
    <property type="match status" value="1"/>
</dbReference>
<dbReference type="SMART" id="SM00079">
    <property type="entry name" value="PBPe"/>
    <property type="match status" value="1"/>
</dbReference>
<dbReference type="FunFam" id="3.40.190.10:FF:000400">
    <property type="entry name" value="Predicted protein"/>
    <property type="match status" value="1"/>
</dbReference>
<feature type="binding site" evidence="15">
    <location>
        <position position="750"/>
    </location>
    <ligand>
        <name>L-glutamate</name>
        <dbReference type="ChEBI" id="CHEBI:29985"/>
    </ligand>
</feature>
<evidence type="ECO:0000256" key="19">
    <source>
        <dbReference type="SAM" id="Phobius"/>
    </source>
</evidence>
<keyword evidence="9" id="KW-0675">Receptor</keyword>
<evidence type="ECO:0000256" key="6">
    <source>
        <dbReference type="ARBA" id="ARBA00023018"/>
    </source>
</evidence>
<keyword evidence="10" id="KW-0325">Glycoprotein</keyword>
<keyword evidence="12" id="KW-1071">Ligand-gated ion channel</keyword>
<dbReference type="OrthoDB" id="5984008at2759"/>
<dbReference type="SMART" id="SM00918">
    <property type="entry name" value="Lig_chan-Glu_bd"/>
    <property type="match status" value="1"/>
</dbReference>
<evidence type="ECO:0000256" key="2">
    <source>
        <dbReference type="ARBA" id="ARBA00022448"/>
    </source>
</evidence>
<feature type="domain" description="Ionotropic glutamate receptor C-terminal" evidence="20">
    <location>
        <begin position="448"/>
        <end position="814"/>
    </location>
</feature>
<dbReference type="Gene3D" id="1.10.287.70">
    <property type="match status" value="1"/>
</dbReference>
<dbReference type="Pfam" id="PF01094">
    <property type="entry name" value="ANF_receptor"/>
    <property type="match status" value="1"/>
</dbReference>
<name>A0A913X6L7_EXADI</name>
<evidence type="ECO:0000256" key="8">
    <source>
        <dbReference type="ARBA" id="ARBA00023136"/>
    </source>
</evidence>
<dbReference type="OMA" id="PEICARN"/>
<evidence type="ECO:0000256" key="15">
    <source>
        <dbReference type="PIRSR" id="PIRSR601508-1"/>
    </source>
</evidence>
<dbReference type="GO" id="GO:0015276">
    <property type="term" value="F:ligand-gated monoatomic ion channel activity"/>
    <property type="evidence" value="ECO:0007669"/>
    <property type="project" value="InterPro"/>
</dbReference>
<dbReference type="EnsemblMetazoa" id="XM_021044048.2">
    <property type="protein sequence ID" value="XP_020899707.1"/>
    <property type="gene ID" value="LOC110238379"/>
</dbReference>
<keyword evidence="23" id="KW-1185">Reference proteome</keyword>
<evidence type="ECO:0000256" key="18">
    <source>
        <dbReference type="SAM" id="MobiDB-lite"/>
    </source>
</evidence>
<evidence type="ECO:0000256" key="3">
    <source>
        <dbReference type="ARBA" id="ARBA00022475"/>
    </source>
</evidence>
<dbReference type="PRINTS" id="PR00177">
    <property type="entry name" value="NMDARECEPTOR"/>
</dbReference>
<comment type="subcellular location">
    <subcellularLocation>
        <location evidence="1">Cell membrane</location>
        <topology evidence="1">Multi-pass membrane protein</topology>
    </subcellularLocation>
    <subcellularLocation>
        <location evidence="14">Postsynaptic cell membrane</location>
    </subcellularLocation>
</comment>
<dbReference type="RefSeq" id="XP_020899707.1">
    <property type="nucleotide sequence ID" value="XM_021044048.2"/>
</dbReference>
<dbReference type="Proteomes" id="UP000887567">
    <property type="component" value="Unplaced"/>
</dbReference>
<dbReference type="GeneID" id="110238379"/>
<evidence type="ECO:0000256" key="14">
    <source>
        <dbReference type="ARBA" id="ARBA00034100"/>
    </source>
</evidence>
<keyword evidence="11" id="KW-0628">Postsynaptic cell membrane</keyword>
<evidence type="ECO:0000259" key="21">
    <source>
        <dbReference type="SMART" id="SM00918"/>
    </source>
</evidence>
<keyword evidence="7" id="KW-0406">Ion transport</keyword>
<dbReference type="InterPro" id="IPR001320">
    <property type="entry name" value="Iontro_rcpt_C"/>
</dbReference>
<feature type="domain" description="Ionotropic glutamate receptor L-glutamate and glycine-binding" evidence="21">
    <location>
        <begin position="458"/>
        <end position="523"/>
    </location>
</feature>
<evidence type="ECO:0000256" key="4">
    <source>
        <dbReference type="ARBA" id="ARBA00022692"/>
    </source>
</evidence>
<feature type="site" description="Interaction with the cone snail toxin Con-ikot-ikot" evidence="16">
    <location>
        <position position="797"/>
    </location>
</feature>
<dbReference type="FunFam" id="1.10.287.70:FF:000457">
    <property type="entry name" value="Predicted protein"/>
    <property type="match status" value="1"/>
</dbReference>
<keyword evidence="3" id="KW-1003">Cell membrane</keyword>
<feature type="site" description="Crucial to convey clamshell closure to channel opening" evidence="16">
    <location>
        <position position="682"/>
    </location>
</feature>
<dbReference type="InterPro" id="IPR001508">
    <property type="entry name" value="Iono_Glu_rcpt_met"/>
</dbReference>
<dbReference type="Gene3D" id="3.40.190.10">
    <property type="entry name" value="Periplasmic binding protein-like II"/>
    <property type="match status" value="2"/>
</dbReference>
<dbReference type="SUPFAM" id="SSF53850">
    <property type="entry name" value="Periplasmic binding protein-like II"/>
    <property type="match status" value="1"/>
</dbReference>
<feature type="transmembrane region" description="Helical" evidence="19">
    <location>
        <begin position="577"/>
        <end position="597"/>
    </location>
</feature>
<dbReference type="Pfam" id="PF10613">
    <property type="entry name" value="Lig_chan-Glu_bd"/>
    <property type="match status" value="1"/>
</dbReference>
<dbReference type="Gene3D" id="3.40.50.2300">
    <property type="match status" value="2"/>
</dbReference>
<evidence type="ECO:0000256" key="5">
    <source>
        <dbReference type="ARBA" id="ARBA00022989"/>
    </source>
</evidence>
<feature type="transmembrane region" description="Helical" evidence="19">
    <location>
        <begin position="649"/>
        <end position="675"/>
    </location>
</feature>
<dbReference type="SUPFAM" id="SSF53822">
    <property type="entry name" value="Periplasmic binding protein-like I"/>
    <property type="match status" value="1"/>
</dbReference>
<feature type="region of interest" description="Disordered" evidence="18">
    <location>
        <begin position="876"/>
        <end position="897"/>
    </location>
</feature>
<keyword evidence="13" id="KW-0407">Ion channel</keyword>
<evidence type="ECO:0000259" key="20">
    <source>
        <dbReference type="SMART" id="SM00079"/>
    </source>
</evidence>